<evidence type="ECO:0000256" key="4">
    <source>
        <dbReference type="ARBA" id="ARBA00022741"/>
    </source>
</evidence>
<evidence type="ECO:0000256" key="6">
    <source>
        <dbReference type="ARBA" id="ARBA00022842"/>
    </source>
</evidence>
<evidence type="ECO:0000256" key="10">
    <source>
        <dbReference type="HAMAP-Rule" id="MF_01405"/>
    </source>
</evidence>
<evidence type="ECO:0000256" key="8">
    <source>
        <dbReference type="ARBA" id="ARBA00051875"/>
    </source>
</evidence>
<comment type="catalytic activity">
    <reaction evidence="9 10">
        <text>XTP + H2O = XMP + diphosphate + H(+)</text>
        <dbReference type="Rhea" id="RHEA:28610"/>
        <dbReference type="ChEBI" id="CHEBI:15377"/>
        <dbReference type="ChEBI" id="CHEBI:15378"/>
        <dbReference type="ChEBI" id="CHEBI:33019"/>
        <dbReference type="ChEBI" id="CHEBI:57464"/>
        <dbReference type="ChEBI" id="CHEBI:61314"/>
        <dbReference type="EC" id="3.6.1.66"/>
    </reaction>
</comment>
<gene>
    <name evidence="12" type="primary">rdgB</name>
    <name evidence="12" type="ORF">H9846_06805</name>
</gene>
<evidence type="ECO:0000256" key="9">
    <source>
        <dbReference type="ARBA" id="ARBA00052017"/>
    </source>
</evidence>
<organism evidence="12 13">
    <name type="scientific">Candidatus Gemmiger excrementipullorum</name>
    <dbReference type="NCBI Taxonomy" id="2838610"/>
    <lineage>
        <taxon>Bacteria</taxon>
        <taxon>Bacillati</taxon>
        <taxon>Bacillota</taxon>
        <taxon>Clostridia</taxon>
        <taxon>Eubacteriales</taxon>
        <taxon>Gemmiger</taxon>
    </lineage>
</organism>
<keyword evidence="7 10" id="KW-0546">Nucleotide metabolism</keyword>
<feature type="binding site" evidence="10">
    <location>
        <begin position="192"/>
        <end position="193"/>
    </location>
    <ligand>
        <name>substrate</name>
    </ligand>
</feature>
<evidence type="ECO:0000256" key="7">
    <source>
        <dbReference type="ARBA" id="ARBA00023080"/>
    </source>
</evidence>
<sequence length="213" mass="22680">MLICAASNNAGKLKELRRILERMGHEVKSLRELGIDLDPEETGATFAENARIKAEAFCRASGLPTVADDSGLCVDALDGAPGVYSARYAGHHGDDAANNQKLLRELQHVPAGQRAARFVSAVCFMLPGGRALTVEGVCPGTVAFAETGHNGFGYDPLFVPDFVGLPSGAVTPNLTRRSYAELADAEKDAISHRGRAMEKLEAELPQFLAESEA</sequence>
<reference evidence="12" key="2">
    <citation type="submission" date="2021-04" db="EMBL/GenBank/DDBJ databases">
        <authorList>
            <person name="Gilroy R."/>
        </authorList>
    </citation>
    <scope>NUCLEOTIDE SEQUENCE</scope>
    <source>
        <strain evidence="12">ChiHecec2B26-7398</strain>
    </source>
</reference>
<dbReference type="InterPro" id="IPR002637">
    <property type="entry name" value="RdgB/HAM1"/>
</dbReference>
<name>A0A9D2BU57_9FIRM</name>
<comment type="similarity">
    <text evidence="1 10 11">Belongs to the HAM1 NTPase family.</text>
</comment>
<comment type="function">
    <text evidence="10">Pyrophosphatase that catalyzes the hydrolysis of nucleoside triphosphates to their monophosphate derivatives, with a high preference for the non-canonical purine nucleotides XTP (xanthosine triphosphate), dITP (deoxyinosine triphosphate) and ITP. Seems to function as a house-cleaning enzyme that removes non-canonical purine nucleotides from the nucleotide pool, thus preventing their incorporation into DNA/RNA and avoiding chromosomal lesions.</text>
</comment>
<comment type="subunit">
    <text evidence="2 10">Homodimer.</text>
</comment>
<dbReference type="GO" id="GO:0035870">
    <property type="term" value="F:dITP diphosphatase activity"/>
    <property type="evidence" value="ECO:0007669"/>
    <property type="project" value="UniProtKB-UniRule"/>
</dbReference>
<feature type="binding site" evidence="10">
    <location>
        <position position="69"/>
    </location>
    <ligand>
        <name>Mg(2+)</name>
        <dbReference type="ChEBI" id="CHEBI:18420"/>
    </ligand>
</feature>
<dbReference type="AlphaFoldDB" id="A0A9D2BU57"/>
<evidence type="ECO:0000256" key="11">
    <source>
        <dbReference type="RuleBase" id="RU003781"/>
    </source>
</evidence>
<keyword evidence="3 10" id="KW-0479">Metal-binding</keyword>
<dbReference type="PANTHER" id="PTHR11067:SF9">
    <property type="entry name" value="INOSINE TRIPHOSPHATE PYROPHOSPHATASE"/>
    <property type="match status" value="1"/>
</dbReference>
<dbReference type="CDD" id="cd00515">
    <property type="entry name" value="HAM1"/>
    <property type="match status" value="1"/>
</dbReference>
<keyword evidence="6 10" id="KW-0460">Magnesium</keyword>
<feature type="binding site" evidence="10">
    <location>
        <begin position="7"/>
        <end position="12"/>
    </location>
    <ligand>
        <name>substrate</name>
    </ligand>
</feature>
<evidence type="ECO:0000256" key="5">
    <source>
        <dbReference type="ARBA" id="ARBA00022801"/>
    </source>
</evidence>
<dbReference type="GO" id="GO:0005829">
    <property type="term" value="C:cytosol"/>
    <property type="evidence" value="ECO:0007669"/>
    <property type="project" value="TreeGrafter"/>
</dbReference>
<feature type="binding site" evidence="10">
    <location>
        <position position="187"/>
    </location>
    <ligand>
        <name>substrate</name>
    </ligand>
</feature>
<accession>A0A9D2BU57</accession>
<keyword evidence="5 10" id="KW-0378">Hydrolase</keyword>
<comment type="catalytic activity">
    <reaction evidence="8 10">
        <text>dITP + H2O = dIMP + diphosphate + H(+)</text>
        <dbReference type="Rhea" id="RHEA:28342"/>
        <dbReference type="ChEBI" id="CHEBI:15377"/>
        <dbReference type="ChEBI" id="CHEBI:15378"/>
        <dbReference type="ChEBI" id="CHEBI:33019"/>
        <dbReference type="ChEBI" id="CHEBI:61194"/>
        <dbReference type="ChEBI" id="CHEBI:61382"/>
        <dbReference type="EC" id="3.6.1.66"/>
    </reaction>
</comment>
<keyword evidence="4 10" id="KW-0547">Nucleotide-binding</keyword>
<evidence type="ECO:0000256" key="3">
    <source>
        <dbReference type="ARBA" id="ARBA00022723"/>
    </source>
</evidence>
<feature type="binding site" evidence="10">
    <location>
        <begin position="152"/>
        <end position="155"/>
    </location>
    <ligand>
        <name>substrate</name>
    </ligand>
</feature>
<dbReference type="EC" id="3.6.1.66" evidence="10"/>
<comment type="caution">
    <text evidence="12">The sequence shown here is derived from an EMBL/GenBank/DDBJ whole genome shotgun (WGS) entry which is preliminary data.</text>
</comment>
<dbReference type="GO" id="GO:0000166">
    <property type="term" value="F:nucleotide binding"/>
    <property type="evidence" value="ECO:0007669"/>
    <property type="project" value="UniProtKB-KW"/>
</dbReference>
<dbReference type="Proteomes" id="UP000886751">
    <property type="component" value="Unassembled WGS sequence"/>
</dbReference>
<dbReference type="InterPro" id="IPR020922">
    <property type="entry name" value="dITP/XTP_pyrophosphatase"/>
</dbReference>
<feature type="binding site" evidence="10">
    <location>
        <position position="40"/>
    </location>
    <ligand>
        <name>Mg(2+)</name>
        <dbReference type="ChEBI" id="CHEBI:18420"/>
    </ligand>
</feature>
<evidence type="ECO:0000256" key="1">
    <source>
        <dbReference type="ARBA" id="ARBA00008023"/>
    </source>
</evidence>
<protein>
    <recommendedName>
        <fullName evidence="10">dITP/XTP pyrophosphatase</fullName>
        <ecNumber evidence="10">3.6.1.66</ecNumber>
    </recommendedName>
    <alternativeName>
        <fullName evidence="10">Non-canonical purine NTP pyrophosphatase</fullName>
    </alternativeName>
    <alternativeName>
        <fullName evidence="10">Non-standard purine NTP pyrophosphatase</fullName>
    </alternativeName>
    <alternativeName>
        <fullName evidence="10">Nucleoside-triphosphate diphosphatase</fullName>
    </alternativeName>
    <alternativeName>
        <fullName evidence="10">Nucleoside-triphosphate pyrophosphatase</fullName>
        <shortName evidence="10">NTPase</shortName>
    </alternativeName>
</protein>
<dbReference type="GO" id="GO:0017111">
    <property type="term" value="F:ribonucleoside triphosphate phosphatase activity"/>
    <property type="evidence" value="ECO:0007669"/>
    <property type="project" value="InterPro"/>
</dbReference>
<evidence type="ECO:0000313" key="13">
    <source>
        <dbReference type="Proteomes" id="UP000886751"/>
    </source>
</evidence>
<dbReference type="NCBIfam" id="TIGR00042">
    <property type="entry name" value="RdgB/HAM1 family non-canonical purine NTP pyrophosphatase"/>
    <property type="match status" value="1"/>
</dbReference>
<evidence type="ECO:0000256" key="2">
    <source>
        <dbReference type="ARBA" id="ARBA00011738"/>
    </source>
</evidence>
<dbReference type="SUPFAM" id="SSF52972">
    <property type="entry name" value="ITPase-like"/>
    <property type="match status" value="1"/>
</dbReference>
<dbReference type="Gene3D" id="3.90.950.10">
    <property type="match status" value="1"/>
</dbReference>
<feature type="active site" description="Proton acceptor" evidence="10">
    <location>
        <position position="69"/>
    </location>
</feature>
<dbReference type="GO" id="GO:0009146">
    <property type="term" value="P:purine nucleoside triphosphate catabolic process"/>
    <property type="evidence" value="ECO:0007669"/>
    <property type="project" value="UniProtKB-UniRule"/>
</dbReference>
<dbReference type="InterPro" id="IPR029001">
    <property type="entry name" value="ITPase-like_fam"/>
</dbReference>
<comment type="cofactor">
    <cofactor evidence="10">
        <name>Mg(2+)</name>
        <dbReference type="ChEBI" id="CHEBI:18420"/>
    </cofactor>
    <text evidence="10">Binds 1 Mg(2+) ion per subunit.</text>
</comment>
<reference evidence="12" key="1">
    <citation type="journal article" date="2021" name="PeerJ">
        <title>Extensive microbial diversity within the chicken gut microbiome revealed by metagenomics and culture.</title>
        <authorList>
            <person name="Gilroy R."/>
            <person name="Ravi A."/>
            <person name="Getino M."/>
            <person name="Pursley I."/>
            <person name="Horton D.L."/>
            <person name="Alikhan N.F."/>
            <person name="Baker D."/>
            <person name="Gharbi K."/>
            <person name="Hall N."/>
            <person name="Watson M."/>
            <person name="Adriaenssens E.M."/>
            <person name="Foster-Nyarko E."/>
            <person name="Jarju S."/>
            <person name="Secka A."/>
            <person name="Antonio M."/>
            <person name="Oren A."/>
            <person name="Chaudhuri R.R."/>
            <person name="La Ragione R."/>
            <person name="Hildebrand F."/>
            <person name="Pallen M.J."/>
        </authorList>
    </citation>
    <scope>NUCLEOTIDE SEQUENCE</scope>
    <source>
        <strain evidence="12">ChiHecec2B26-7398</strain>
    </source>
</reference>
<dbReference type="GO" id="GO:0036220">
    <property type="term" value="F:ITP diphosphatase activity"/>
    <property type="evidence" value="ECO:0007669"/>
    <property type="project" value="UniProtKB-UniRule"/>
</dbReference>
<dbReference type="GO" id="GO:0036222">
    <property type="term" value="F:XTP diphosphatase activity"/>
    <property type="evidence" value="ECO:0007669"/>
    <property type="project" value="UniProtKB-UniRule"/>
</dbReference>
<dbReference type="Pfam" id="PF01725">
    <property type="entry name" value="Ham1p_like"/>
    <property type="match status" value="1"/>
</dbReference>
<feature type="binding site" evidence="10">
    <location>
        <position position="70"/>
    </location>
    <ligand>
        <name>substrate</name>
    </ligand>
</feature>
<dbReference type="PANTHER" id="PTHR11067">
    <property type="entry name" value="INOSINE TRIPHOSPHATE PYROPHOSPHATASE/HAM1 PROTEIN"/>
    <property type="match status" value="1"/>
</dbReference>
<comment type="catalytic activity">
    <reaction evidence="10">
        <text>ITP + H2O = IMP + diphosphate + H(+)</text>
        <dbReference type="Rhea" id="RHEA:29399"/>
        <dbReference type="ChEBI" id="CHEBI:15377"/>
        <dbReference type="ChEBI" id="CHEBI:15378"/>
        <dbReference type="ChEBI" id="CHEBI:33019"/>
        <dbReference type="ChEBI" id="CHEBI:58053"/>
        <dbReference type="ChEBI" id="CHEBI:61402"/>
        <dbReference type="EC" id="3.6.1.66"/>
    </reaction>
</comment>
<dbReference type="GO" id="GO:0046872">
    <property type="term" value="F:metal ion binding"/>
    <property type="evidence" value="ECO:0007669"/>
    <property type="project" value="UniProtKB-KW"/>
</dbReference>
<dbReference type="GO" id="GO:0009117">
    <property type="term" value="P:nucleotide metabolic process"/>
    <property type="evidence" value="ECO:0007669"/>
    <property type="project" value="UniProtKB-KW"/>
</dbReference>
<dbReference type="HAMAP" id="MF_01405">
    <property type="entry name" value="Non_canon_purine_NTPase"/>
    <property type="match status" value="1"/>
</dbReference>
<proteinExistence type="inferred from homology"/>
<dbReference type="EMBL" id="DXEI01000101">
    <property type="protein sequence ID" value="HIX95150.1"/>
    <property type="molecule type" value="Genomic_DNA"/>
</dbReference>
<dbReference type="FunFam" id="3.90.950.10:FF:000001">
    <property type="entry name" value="dITP/XTP pyrophosphatase"/>
    <property type="match status" value="1"/>
</dbReference>
<evidence type="ECO:0000313" key="12">
    <source>
        <dbReference type="EMBL" id="HIX95150.1"/>
    </source>
</evidence>